<keyword evidence="1 6" id="KW-0436">Ligase</keyword>
<dbReference type="PANTHER" id="PTHR43033:SF1">
    <property type="entry name" value="TRNA(ILE)-LYSIDINE SYNTHASE-RELATED"/>
    <property type="match status" value="1"/>
</dbReference>
<comment type="catalytic activity">
    <reaction evidence="5 6">
        <text>cytidine(34) in tRNA(Ile2) + L-lysine + ATP = lysidine(34) in tRNA(Ile2) + AMP + diphosphate + H(+)</text>
        <dbReference type="Rhea" id="RHEA:43744"/>
        <dbReference type="Rhea" id="RHEA-COMP:10625"/>
        <dbReference type="Rhea" id="RHEA-COMP:10670"/>
        <dbReference type="ChEBI" id="CHEBI:15378"/>
        <dbReference type="ChEBI" id="CHEBI:30616"/>
        <dbReference type="ChEBI" id="CHEBI:32551"/>
        <dbReference type="ChEBI" id="CHEBI:33019"/>
        <dbReference type="ChEBI" id="CHEBI:82748"/>
        <dbReference type="ChEBI" id="CHEBI:83665"/>
        <dbReference type="ChEBI" id="CHEBI:456215"/>
        <dbReference type="EC" id="6.3.4.19"/>
    </reaction>
</comment>
<feature type="domain" description="tRNA(Ile)-lysidine/2-thiocytidine synthase N-terminal" evidence="7">
    <location>
        <begin position="32"/>
        <end position="219"/>
    </location>
</feature>
<dbReference type="InterPro" id="IPR012094">
    <property type="entry name" value="tRNA_Ile_lys_synt"/>
</dbReference>
<dbReference type="EC" id="6.3.4.19" evidence="6"/>
<evidence type="ECO:0000256" key="5">
    <source>
        <dbReference type="ARBA" id="ARBA00048539"/>
    </source>
</evidence>
<keyword evidence="9" id="KW-1185">Reference proteome</keyword>
<evidence type="ECO:0000313" key="9">
    <source>
        <dbReference type="Proteomes" id="UP001272515"/>
    </source>
</evidence>
<proteinExistence type="inferred from homology"/>
<dbReference type="InterPro" id="IPR012795">
    <property type="entry name" value="tRNA_Ile_lys_synt_N"/>
</dbReference>
<dbReference type="Proteomes" id="UP001272515">
    <property type="component" value="Unassembled WGS sequence"/>
</dbReference>
<dbReference type="CDD" id="cd01992">
    <property type="entry name" value="TilS_N"/>
    <property type="match status" value="1"/>
</dbReference>
<accession>A0ABU3Z9T3</accession>
<protein>
    <recommendedName>
        <fullName evidence="6">tRNA(Ile)-lysidine synthase</fullName>
        <ecNumber evidence="6">6.3.4.19</ecNumber>
    </recommendedName>
    <alternativeName>
        <fullName evidence="6">tRNA(Ile)-2-lysyl-cytidine synthase</fullName>
    </alternativeName>
    <alternativeName>
        <fullName evidence="6">tRNA(Ile)-lysidine synthetase</fullName>
    </alternativeName>
</protein>
<dbReference type="EMBL" id="JAWJZB010000008">
    <property type="protein sequence ID" value="MDV5088660.1"/>
    <property type="molecule type" value="Genomic_DNA"/>
</dbReference>
<comment type="similarity">
    <text evidence="6">Belongs to the tRNA(Ile)-lysidine synthase family.</text>
</comment>
<dbReference type="PANTHER" id="PTHR43033">
    <property type="entry name" value="TRNA(ILE)-LYSIDINE SYNTHASE-RELATED"/>
    <property type="match status" value="1"/>
</dbReference>
<gene>
    <name evidence="6 8" type="primary">tilS</name>
    <name evidence="8" type="ORF">RVY80_07385</name>
</gene>
<keyword evidence="2 6" id="KW-0819">tRNA processing</keyword>
<evidence type="ECO:0000256" key="1">
    <source>
        <dbReference type="ARBA" id="ARBA00022598"/>
    </source>
</evidence>
<organism evidence="8 9">
    <name type="scientific">Veillonella absiana</name>
    <dbReference type="NCBI Taxonomy" id="3079305"/>
    <lineage>
        <taxon>Bacteria</taxon>
        <taxon>Bacillati</taxon>
        <taxon>Bacillota</taxon>
        <taxon>Negativicutes</taxon>
        <taxon>Veillonellales</taxon>
        <taxon>Veillonellaceae</taxon>
        <taxon>Veillonella</taxon>
    </lineage>
</organism>
<evidence type="ECO:0000259" key="7">
    <source>
        <dbReference type="Pfam" id="PF01171"/>
    </source>
</evidence>
<comment type="domain">
    <text evidence="6">The N-terminal region contains the highly conserved SGGXDS motif, predicted to be a P-loop motif involved in ATP binding.</text>
</comment>
<feature type="binding site" evidence="6">
    <location>
        <begin position="37"/>
        <end position="42"/>
    </location>
    <ligand>
        <name>ATP</name>
        <dbReference type="ChEBI" id="CHEBI:30616"/>
    </ligand>
</feature>
<dbReference type="InterPro" id="IPR011063">
    <property type="entry name" value="TilS/TtcA_N"/>
</dbReference>
<keyword evidence="3 6" id="KW-0547">Nucleotide-binding</keyword>
<dbReference type="NCBIfam" id="TIGR02432">
    <property type="entry name" value="lysidine_TilS_N"/>
    <property type="match status" value="1"/>
</dbReference>
<evidence type="ECO:0000256" key="4">
    <source>
        <dbReference type="ARBA" id="ARBA00022840"/>
    </source>
</evidence>
<dbReference type="SUPFAM" id="SSF52402">
    <property type="entry name" value="Adenine nucleotide alpha hydrolases-like"/>
    <property type="match status" value="1"/>
</dbReference>
<dbReference type="GO" id="GO:0032267">
    <property type="term" value="F:tRNA(Ile)-lysidine synthase activity"/>
    <property type="evidence" value="ECO:0007669"/>
    <property type="project" value="UniProtKB-EC"/>
</dbReference>
<dbReference type="HAMAP" id="MF_01161">
    <property type="entry name" value="tRNA_Ile_lys_synt"/>
    <property type="match status" value="1"/>
</dbReference>
<sequence length="382" mass="43371">MSKSKEYIQKQFHRTVSETLKSHNLFPDGSRILIGCSGGADSLALVKALQGVAKHRHMDWELGIITIDHMIRPESADELEGVRRWAKEWKVPFFSSAVDIPALAKERQESLETVGRDIRYIEFQSVADEEDYDYIVVAHHKDDQVETILAHLIRGSGLKGLLGMDVIHQDYDHEVPIVRPLLDVTKAEIREYLGTYDIVPFEDPSNDDITYTRNNIRHQVVPALQAINPNIVETLCGFSGRMRDIDAYLEEQAKTVAKRVVTYSDEDLITIAQYKMAMNIATTDRLRPGEPIITNDKGILLASINRRELRKESIVMQTQVLQQVWSAVEAFTNVDVTLSATHIKQLLDIVKTGEPKTFTIKGIHMVAQCDTICVYENMENIR</sequence>
<comment type="caution">
    <text evidence="8">The sequence shown here is derived from an EMBL/GenBank/DDBJ whole genome shotgun (WGS) entry which is preliminary data.</text>
</comment>
<name>A0ABU3Z9T3_9FIRM</name>
<dbReference type="Pfam" id="PF01171">
    <property type="entry name" value="ATP_bind_3"/>
    <property type="match status" value="1"/>
</dbReference>
<keyword evidence="4 6" id="KW-0067">ATP-binding</keyword>
<dbReference type="Gene3D" id="3.40.50.620">
    <property type="entry name" value="HUPs"/>
    <property type="match status" value="1"/>
</dbReference>
<keyword evidence="6" id="KW-0963">Cytoplasm</keyword>
<evidence type="ECO:0000256" key="6">
    <source>
        <dbReference type="HAMAP-Rule" id="MF_01161"/>
    </source>
</evidence>
<comment type="subcellular location">
    <subcellularLocation>
        <location evidence="6">Cytoplasm</location>
    </subcellularLocation>
</comment>
<evidence type="ECO:0000256" key="2">
    <source>
        <dbReference type="ARBA" id="ARBA00022694"/>
    </source>
</evidence>
<evidence type="ECO:0000313" key="8">
    <source>
        <dbReference type="EMBL" id="MDV5088660.1"/>
    </source>
</evidence>
<comment type="function">
    <text evidence="6">Ligates lysine onto the cytidine present at position 34 of the AUA codon-specific tRNA(Ile) that contains the anticodon CAU, in an ATP-dependent manner. Cytidine is converted to lysidine, thus changing the amino acid specificity of the tRNA from methionine to isoleucine.</text>
</comment>
<dbReference type="InterPro" id="IPR014729">
    <property type="entry name" value="Rossmann-like_a/b/a_fold"/>
</dbReference>
<evidence type="ECO:0000256" key="3">
    <source>
        <dbReference type="ARBA" id="ARBA00022741"/>
    </source>
</evidence>
<reference evidence="8 9" key="1">
    <citation type="submission" date="2023-10" db="EMBL/GenBank/DDBJ databases">
        <title>Veillonella sp. nov., isolated from a pig farm feces dump.</title>
        <authorList>
            <person name="Chang Y.-H."/>
        </authorList>
    </citation>
    <scope>NUCLEOTIDE SEQUENCE [LARGE SCALE GENOMIC DNA]</scope>
    <source>
        <strain evidence="8 9">YH-vei2233</strain>
    </source>
</reference>